<name>A0A372L9P9_9BACI</name>
<keyword evidence="1" id="KW-0812">Transmembrane</keyword>
<organism evidence="2 3">
    <name type="scientific">Peribacillus saganii</name>
    <dbReference type="NCBI Taxonomy" id="2303992"/>
    <lineage>
        <taxon>Bacteria</taxon>
        <taxon>Bacillati</taxon>
        <taxon>Bacillota</taxon>
        <taxon>Bacilli</taxon>
        <taxon>Bacillales</taxon>
        <taxon>Bacillaceae</taxon>
        <taxon>Peribacillus</taxon>
    </lineage>
</organism>
<feature type="transmembrane region" description="Helical" evidence="1">
    <location>
        <begin position="137"/>
        <end position="155"/>
    </location>
</feature>
<feature type="transmembrane region" description="Helical" evidence="1">
    <location>
        <begin position="80"/>
        <end position="101"/>
    </location>
</feature>
<dbReference type="InterPro" id="IPR047928">
    <property type="entry name" value="Perm_prefix_1"/>
</dbReference>
<dbReference type="Proteomes" id="UP000264541">
    <property type="component" value="Unassembled WGS sequence"/>
</dbReference>
<protein>
    <submittedName>
        <fullName evidence="2">Uncharacterized protein</fullName>
    </submittedName>
</protein>
<evidence type="ECO:0000313" key="3">
    <source>
        <dbReference type="Proteomes" id="UP000264541"/>
    </source>
</evidence>
<keyword evidence="3" id="KW-1185">Reference proteome</keyword>
<gene>
    <name evidence="2" type="ORF">D0469_20555</name>
</gene>
<dbReference type="EMBL" id="QVTE01000077">
    <property type="protein sequence ID" value="RFU62297.1"/>
    <property type="molecule type" value="Genomic_DNA"/>
</dbReference>
<dbReference type="NCBIfam" id="NF038403">
    <property type="entry name" value="perm_prefix_1"/>
    <property type="match status" value="1"/>
</dbReference>
<dbReference type="OrthoDB" id="2435931at2"/>
<feature type="transmembrane region" description="Helical" evidence="1">
    <location>
        <begin position="232"/>
        <end position="249"/>
    </location>
</feature>
<sequence length="286" mass="31864">MKSGLERFVENIVRHTDCSKEEKEDLYEELLIHLQMSRGQLMEDGLSKEEAEKKAMALFGNEGEIGSQIQQAMFPYRKELMFTLSVTSILYTVAAYCLQLFWEGNAFIMWMVVSMASSSFIFYLAVNKSVHLNRKRWINSTLVLHALIYLYGGMLSDGLSLTILPIAAGLVILLNLSLLYLTSLNSFGSSQALNRDSKIIHALNITAGIFIIGATLFIVGGSLIMIGGFSPIMLAFCLPALIWIGLYIAQVKALKKNKRLAYGLAVVPMLFIVGILLIAFLPKLMY</sequence>
<dbReference type="AlphaFoldDB" id="A0A372L9P9"/>
<reference evidence="2 3" key="1">
    <citation type="submission" date="2018-08" db="EMBL/GenBank/DDBJ databases">
        <title>Bacillus chawlae sp. nov., Bacillus glennii sp. nov., and Bacillus saganii sp. nov. Isolated from the Vehicle Assembly Building at Kennedy Space Center where the Viking Spacecraft were Assembled.</title>
        <authorList>
            <person name="Seuylemezian A."/>
            <person name="Vaishampayan P."/>
        </authorList>
    </citation>
    <scope>NUCLEOTIDE SEQUENCE [LARGE SCALE GENOMIC DNA]</scope>
    <source>
        <strain evidence="2 3">V47-23a</strain>
    </source>
</reference>
<proteinExistence type="predicted"/>
<comment type="caution">
    <text evidence="2">The sequence shown here is derived from an EMBL/GenBank/DDBJ whole genome shotgun (WGS) entry which is preliminary data.</text>
</comment>
<feature type="transmembrane region" description="Helical" evidence="1">
    <location>
        <begin position="261"/>
        <end position="281"/>
    </location>
</feature>
<feature type="transmembrane region" description="Helical" evidence="1">
    <location>
        <begin position="161"/>
        <end position="181"/>
    </location>
</feature>
<feature type="transmembrane region" description="Helical" evidence="1">
    <location>
        <begin position="202"/>
        <end position="226"/>
    </location>
</feature>
<keyword evidence="1" id="KW-0472">Membrane</keyword>
<feature type="transmembrane region" description="Helical" evidence="1">
    <location>
        <begin position="107"/>
        <end position="125"/>
    </location>
</feature>
<evidence type="ECO:0000256" key="1">
    <source>
        <dbReference type="SAM" id="Phobius"/>
    </source>
</evidence>
<keyword evidence="1" id="KW-1133">Transmembrane helix</keyword>
<evidence type="ECO:0000313" key="2">
    <source>
        <dbReference type="EMBL" id="RFU62297.1"/>
    </source>
</evidence>
<accession>A0A372L9P9</accession>
<dbReference type="RefSeq" id="WP_117328574.1">
    <property type="nucleotide sequence ID" value="NZ_QVTE01000077.1"/>
</dbReference>